<evidence type="ECO:0000313" key="8">
    <source>
        <dbReference type="EMBL" id="TCW34304.1"/>
    </source>
</evidence>
<keyword evidence="4 6" id="KW-1133">Transmembrane helix</keyword>
<feature type="transmembrane region" description="Helical" evidence="6">
    <location>
        <begin position="413"/>
        <end position="438"/>
    </location>
</feature>
<comment type="subcellular location">
    <subcellularLocation>
        <location evidence="1">Cell membrane</location>
        <topology evidence="1">Multi-pass membrane protein</topology>
    </subcellularLocation>
</comment>
<evidence type="ECO:0000256" key="6">
    <source>
        <dbReference type="SAM" id="Phobius"/>
    </source>
</evidence>
<feature type="transmembrane region" description="Helical" evidence="6">
    <location>
        <begin position="283"/>
        <end position="305"/>
    </location>
</feature>
<evidence type="ECO:0000256" key="4">
    <source>
        <dbReference type="ARBA" id="ARBA00022989"/>
    </source>
</evidence>
<dbReference type="InterPro" id="IPR036866">
    <property type="entry name" value="RibonucZ/Hydroxyglut_hydro"/>
</dbReference>
<dbReference type="CDD" id="cd07731">
    <property type="entry name" value="ComA-like_MBL-fold"/>
    <property type="match status" value="1"/>
</dbReference>
<dbReference type="SUPFAM" id="SSF56281">
    <property type="entry name" value="Metallo-hydrolase/oxidoreductase"/>
    <property type="match status" value="1"/>
</dbReference>
<keyword evidence="3 6" id="KW-0812">Transmembrane</keyword>
<dbReference type="InterPro" id="IPR004477">
    <property type="entry name" value="ComEC_N"/>
</dbReference>
<dbReference type="NCBIfam" id="TIGR00360">
    <property type="entry name" value="ComEC_N-term"/>
    <property type="match status" value="1"/>
</dbReference>
<evidence type="ECO:0000256" key="1">
    <source>
        <dbReference type="ARBA" id="ARBA00004651"/>
    </source>
</evidence>
<evidence type="ECO:0000256" key="5">
    <source>
        <dbReference type="ARBA" id="ARBA00023136"/>
    </source>
</evidence>
<feature type="transmembrane region" description="Helical" evidence="6">
    <location>
        <begin position="252"/>
        <end position="271"/>
    </location>
</feature>
<dbReference type="GO" id="GO:0005886">
    <property type="term" value="C:plasma membrane"/>
    <property type="evidence" value="ECO:0007669"/>
    <property type="project" value="UniProtKB-SubCell"/>
</dbReference>
<dbReference type="InterPro" id="IPR052159">
    <property type="entry name" value="Competence_DNA_uptake"/>
</dbReference>
<organism evidence="8 9">
    <name type="scientific">Marichromatium gracile</name>
    <name type="common">Chromatium gracile</name>
    <dbReference type="NCBI Taxonomy" id="1048"/>
    <lineage>
        <taxon>Bacteria</taxon>
        <taxon>Pseudomonadati</taxon>
        <taxon>Pseudomonadota</taxon>
        <taxon>Gammaproteobacteria</taxon>
        <taxon>Chromatiales</taxon>
        <taxon>Chromatiaceae</taxon>
        <taxon>Marichromatium</taxon>
    </lineage>
</organism>
<proteinExistence type="predicted"/>
<dbReference type="Pfam" id="PF00753">
    <property type="entry name" value="Lactamase_B"/>
    <property type="match status" value="1"/>
</dbReference>
<dbReference type="GO" id="GO:0030420">
    <property type="term" value="P:establishment of competence for transformation"/>
    <property type="evidence" value="ECO:0007669"/>
    <property type="project" value="InterPro"/>
</dbReference>
<dbReference type="Proteomes" id="UP000295247">
    <property type="component" value="Unassembled WGS sequence"/>
</dbReference>
<dbReference type="InterPro" id="IPR004797">
    <property type="entry name" value="Competence_ComEC/Rec2"/>
</dbReference>
<dbReference type="SMART" id="SM00849">
    <property type="entry name" value="Lactamase_B"/>
    <property type="match status" value="1"/>
</dbReference>
<evidence type="ECO:0000256" key="2">
    <source>
        <dbReference type="ARBA" id="ARBA00022475"/>
    </source>
</evidence>
<protein>
    <submittedName>
        <fullName evidence="8">Competence protein ComEC</fullName>
    </submittedName>
</protein>
<feature type="domain" description="Metallo-beta-lactamase" evidence="7">
    <location>
        <begin position="531"/>
        <end position="717"/>
    </location>
</feature>
<reference evidence="8 9" key="1">
    <citation type="submission" date="2019-03" db="EMBL/GenBank/DDBJ databases">
        <title>Genomic Encyclopedia of Type Strains, Phase IV (KMG-IV): sequencing the most valuable type-strain genomes for metagenomic binning, comparative biology and taxonomic classification.</title>
        <authorList>
            <person name="Goeker M."/>
        </authorList>
    </citation>
    <scope>NUCLEOTIDE SEQUENCE [LARGE SCALE GENOMIC DNA]</scope>
    <source>
        <strain evidence="8 9">DSM 203</strain>
    </source>
</reference>
<feature type="transmembrane region" description="Helical" evidence="6">
    <location>
        <begin position="388"/>
        <end position="407"/>
    </location>
</feature>
<feature type="transmembrane region" description="Helical" evidence="6">
    <location>
        <begin position="358"/>
        <end position="376"/>
    </location>
</feature>
<evidence type="ECO:0000259" key="7">
    <source>
        <dbReference type="SMART" id="SM00849"/>
    </source>
</evidence>
<dbReference type="AlphaFoldDB" id="A0A4R4A6N8"/>
<evidence type="ECO:0000313" key="9">
    <source>
        <dbReference type="Proteomes" id="UP000295247"/>
    </source>
</evidence>
<sequence>MAWCADCLPGRRPLVLIAAALAFVLGVLAALPLPVLPPPGWLVVAALVLSPGWRRPLVRLAGVALLGFCWSLWQLSVPLCQPFPDELVRVPLVVEGRVDALPVRRGGATRFTFLIEHASAAGESVEFTGRVSLSWYRDAPLLSPGQRWRLPVRLKPVHGYANPGGFDYERWLFARRVVATGNLRVGEPPRLLDPAPSGYRLARLRQRLADHLAATLGERPALGAVQALTLGLRDALTPRDWEVLTRTGTNHLLAISGLHVAVIATAVFWLARLLWSRSRRLSLWLAAPRAAALFAAGAALGYAALAGFAISTQRALIMLAVVLGALFWRRPLRPWQGFVLALAGVVALDPLAPLGVGFWLSFGAVAAILLALTGRLPSRSPWRRWGQVQWAVSIGLLPLLLLLFARASLVAPLVNLVAVPLFSLLLPLLLVAAVLSLLPGLAAPLHAVAWLLEQGLAGLGWIADQPWAAFALAARPPWVWLAATLGVALLLAPRGLPGRWLGLVGLAALALVRPQPPPPGALWLTLVDVGQGLAVVARTHEHTLVYDTGPGFASGFETGSAVLVPLLRAQGVERVDRLVISHADRDHAGGLAGLRRGVEVRRVDSGEPAALGLDGVGRCRAGQGWSWSGVRFRFLYPVTGGGSGNDASCVLRIEVGDVSVLLTGDIGAAVERQLVARHGAALRSRVLVLAHHGSASSSSAALLDAVEPELALVASGYANHYGFPAETVCARLIARDIETRGTAHEGALTLRLDAEGLSIEPGWRARHDRLWRHRPAAGCAPRCPWACGRARTLSAWFVPLPAPLTAPTCRERAPAISRTD</sequence>
<dbReference type="InterPro" id="IPR025405">
    <property type="entry name" value="DUF4131"/>
</dbReference>
<gene>
    <name evidence="8" type="ORF">EDC29_11119</name>
</gene>
<keyword evidence="5 6" id="KW-0472">Membrane</keyword>
<feature type="transmembrane region" description="Helical" evidence="6">
    <location>
        <begin position="15"/>
        <end position="36"/>
    </location>
</feature>
<dbReference type="Pfam" id="PF13567">
    <property type="entry name" value="DUF4131"/>
    <property type="match status" value="1"/>
</dbReference>
<dbReference type="NCBIfam" id="TIGR00361">
    <property type="entry name" value="ComEC_Rec2"/>
    <property type="match status" value="1"/>
</dbReference>
<dbReference type="InterPro" id="IPR001279">
    <property type="entry name" value="Metallo-B-lactamas"/>
</dbReference>
<dbReference type="EMBL" id="SMDC01000011">
    <property type="protein sequence ID" value="TCW34304.1"/>
    <property type="molecule type" value="Genomic_DNA"/>
</dbReference>
<dbReference type="PANTHER" id="PTHR30619">
    <property type="entry name" value="DNA INTERNALIZATION/COMPETENCE PROTEIN COMEC/REC2"/>
    <property type="match status" value="1"/>
</dbReference>
<evidence type="ECO:0000256" key="3">
    <source>
        <dbReference type="ARBA" id="ARBA00022692"/>
    </source>
</evidence>
<feature type="transmembrane region" description="Helical" evidence="6">
    <location>
        <begin position="57"/>
        <end position="73"/>
    </location>
</feature>
<accession>A0A4R4A6N8</accession>
<dbReference type="PANTHER" id="PTHR30619:SF1">
    <property type="entry name" value="RECOMBINATION PROTEIN 2"/>
    <property type="match status" value="1"/>
</dbReference>
<comment type="caution">
    <text evidence="8">The sequence shown here is derived from an EMBL/GenBank/DDBJ whole genome shotgun (WGS) entry which is preliminary data.</text>
</comment>
<dbReference type="Gene3D" id="3.60.15.10">
    <property type="entry name" value="Ribonuclease Z/Hydroxyacylglutathione hydrolase-like"/>
    <property type="match status" value="1"/>
</dbReference>
<dbReference type="InterPro" id="IPR035681">
    <property type="entry name" value="ComA-like_MBL"/>
</dbReference>
<name>A0A4R4A6N8_MARGR</name>
<keyword evidence="2" id="KW-1003">Cell membrane</keyword>
<dbReference type="Pfam" id="PF03772">
    <property type="entry name" value="Competence"/>
    <property type="match status" value="1"/>
</dbReference>